<reference evidence="3" key="4">
    <citation type="submission" date="2025-05" db="UniProtKB">
        <authorList>
            <consortium name="EnsemblFungi"/>
        </authorList>
    </citation>
    <scope>IDENTIFICATION</scope>
    <source>
        <strain evidence="3">isolate 1-1 / race 1 (BBBD)</strain>
    </source>
</reference>
<proteinExistence type="predicted"/>
<feature type="compositionally biased region" description="Polar residues" evidence="1">
    <location>
        <begin position="1"/>
        <end position="22"/>
    </location>
</feature>
<dbReference type="OrthoDB" id="2501602at2759"/>
<organism evidence="2">
    <name type="scientific">Puccinia triticina (isolate 1-1 / race 1 (BBBD))</name>
    <name type="common">Brown leaf rust fungus</name>
    <dbReference type="NCBI Taxonomy" id="630390"/>
    <lineage>
        <taxon>Eukaryota</taxon>
        <taxon>Fungi</taxon>
        <taxon>Dikarya</taxon>
        <taxon>Basidiomycota</taxon>
        <taxon>Pucciniomycotina</taxon>
        <taxon>Pucciniomycetes</taxon>
        <taxon>Pucciniales</taxon>
        <taxon>Pucciniaceae</taxon>
        <taxon>Puccinia</taxon>
    </lineage>
</organism>
<dbReference type="EnsemblFungi" id="PTTG_27102-t43_1">
    <property type="protein sequence ID" value="PTTG_27102-t43_1-p1"/>
    <property type="gene ID" value="PTTG_27102"/>
</dbReference>
<evidence type="ECO:0000313" key="3">
    <source>
        <dbReference type="EnsemblFungi" id="PTTG_27102-t43_1-p1"/>
    </source>
</evidence>
<evidence type="ECO:0000313" key="2">
    <source>
        <dbReference type="EMBL" id="OAV94149.1"/>
    </source>
</evidence>
<dbReference type="EMBL" id="ADAS02000043">
    <property type="protein sequence ID" value="OAV94149.1"/>
    <property type="molecule type" value="Genomic_DNA"/>
</dbReference>
<gene>
    <name evidence="2" type="ORF">PTTG_27102</name>
</gene>
<reference evidence="2" key="2">
    <citation type="submission" date="2016-05" db="EMBL/GenBank/DDBJ databases">
        <title>Comparative analysis highlights variable genome content of wheat rusts and divergence of the mating loci.</title>
        <authorList>
            <person name="Cuomo C.A."/>
            <person name="Bakkeren G."/>
            <person name="Szabo L."/>
            <person name="Khalil H."/>
            <person name="Joly D."/>
            <person name="Goldberg J."/>
            <person name="Young S."/>
            <person name="Zeng Q."/>
            <person name="Fellers J."/>
        </authorList>
    </citation>
    <scope>NUCLEOTIDE SEQUENCE [LARGE SCALE GENOMIC DNA]</scope>
    <source>
        <strain evidence="2">1-1 BBBD Race 1</strain>
    </source>
</reference>
<name>A0A180GP13_PUCT1</name>
<dbReference type="Proteomes" id="UP000005240">
    <property type="component" value="Unassembled WGS sequence"/>
</dbReference>
<feature type="region of interest" description="Disordered" evidence="1">
    <location>
        <begin position="163"/>
        <end position="193"/>
    </location>
</feature>
<protein>
    <submittedName>
        <fullName evidence="2 3">Uncharacterized protein</fullName>
    </submittedName>
</protein>
<keyword evidence="4" id="KW-1185">Reference proteome</keyword>
<feature type="region of interest" description="Disordered" evidence="1">
    <location>
        <begin position="1"/>
        <end position="47"/>
    </location>
</feature>
<evidence type="ECO:0000256" key="1">
    <source>
        <dbReference type="SAM" id="MobiDB-lite"/>
    </source>
</evidence>
<dbReference type="VEuPathDB" id="FungiDB:PTTG_27102"/>
<sequence>MSVFNQELSNQECELSSSSNAIAQEMDEAPQDETMSHNRNRWSSSDASGSSSIATFFEIVNPPSQLVSSPYPNTERFQSNVVVVIEDSYSTAFEFEKLLPFEDYECQDDLSALSRRSSLQNEAEDLDDGTDRLDGRLLPDFFTYTSEERELIRRNLPILRTQLEKTEESSPARPGSVLPRENKNYHLPTKSSDFHQNTAQDHLITSVNDSDIFGDFIF</sequence>
<reference evidence="3 4" key="3">
    <citation type="journal article" date="2017" name="G3 (Bethesda)">
        <title>Comparative analysis highlights variable genome content of wheat rusts and divergence of the mating loci.</title>
        <authorList>
            <person name="Cuomo C.A."/>
            <person name="Bakkeren G."/>
            <person name="Khalil H.B."/>
            <person name="Panwar V."/>
            <person name="Joly D."/>
            <person name="Linning R."/>
            <person name="Sakthikumar S."/>
            <person name="Song X."/>
            <person name="Adiconis X."/>
            <person name="Fan L."/>
            <person name="Goldberg J.M."/>
            <person name="Levin J.Z."/>
            <person name="Young S."/>
            <person name="Zeng Q."/>
            <person name="Anikster Y."/>
            <person name="Bruce M."/>
            <person name="Wang M."/>
            <person name="Yin C."/>
            <person name="McCallum B."/>
            <person name="Szabo L.J."/>
            <person name="Hulbert S."/>
            <person name="Chen X."/>
            <person name="Fellers J.P."/>
        </authorList>
    </citation>
    <scope>NUCLEOTIDE SEQUENCE</scope>
    <source>
        <strain evidence="3">isolate 1-1 / race 1 (BBBD)</strain>
        <strain evidence="4">Isolate 1-1 / race 1 (BBBD)</strain>
    </source>
</reference>
<reference evidence="2" key="1">
    <citation type="submission" date="2009-11" db="EMBL/GenBank/DDBJ databases">
        <authorList>
            <consortium name="The Broad Institute Genome Sequencing Platform"/>
            <person name="Ward D."/>
            <person name="Feldgarden M."/>
            <person name="Earl A."/>
            <person name="Young S.K."/>
            <person name="Zeng Q."/>
            <person name="Koehrsen M."/>
            <person name="Alvarado L."/>
            <person name="Berlin A."/>
            <person name="Bochicchio J."/>
            <person name="Borenstein D."/>
            <person name="Chapman S.B."/>
            <person name="Chen Z."/>
            <person name="Engels R."/>
            <person name="Freedman E."/>
            <person name="Gellesch M."/>
            <person name="Goldberg J."/>
            <person name="Griggs A."/>
            <person name="Gujja S."/>
            <person name="Heilman E."/>
            <person name="Heiman D."/>
            <person name="Hepburn T."/>
            <person name="Howarth C."/>
            <person name="Jen D."/>
            <person name="Larson L."/>
            <person name="Lewis B."/>
            <person name="Mehta T."/>
            <person name="Park D."/>
            <person name="Pearson M."/>
            <person name="Roberts A."/>
            <person name="Saif S."/>
            <person name="Shea T."/>
            <person name="Shenoy N."/>
            <person name="Sisk P."/>
            <person name="Stolte C."/>
            <person name="Sykes S."/>
            <person name="Thomson T."/>
            <person name="Walk T."/>
            <person name="White J."/>
            <person name="Yandava C."/>
            <person name="Izard J."/>
            <person name="Baranova O.V."/>
            <person name="Blanton J.M."/>
            <person name="Tanner A.C."/>
            <person name="Dewhirst F.E."/>
            <person name="Haas B."/>
            <person name="Nusbaum C."/>
            <person name="Birren B."/>
        </authorList>
    </citation>
    <scope>NUCLEOTIDE SEQUENCE [LARGE SCALE GENOMIC DNA]</scope>
    <source>
        <strain evidence="2">1-1 BBBD Race 1</strain>
    </source>
</reference>
<evidence type="ECO:0000313" key="4">
    <source>
        <dbReference type="Proteomes" id="UP000005240"/>
    </source>
</evidence>
<accession>A0A180GP13</accession>
<dbReference type="AlphaFoldDB" id="A0A180GP13"/>